<dbReference type="AlphaFoldDB" id="A0A3M2MAA1"/>
<evidence type="ECO:0000256" key="3">
    <source>
        <dbReference type="ARBA" id="ARBA00022801"/>
    </source>
</evidence>
<dbReference type="EMBL" id="RFFG01000009">
    <property type="protein sequence ID" value="RMI46412.1"/>
    <property type="molecule type" value="Genomic_DNA"/>
</dbReference>
<evidence type="ECO:0000256" key="2">
    <source>
        <dbReference type="ARBA" id="ARBA00022723"/>
    </source>
</evidence>
<dbReference type="InterPro" id="IPR051458">
    <property type="entry name" value="Cyt/Met_Dipeptidase"/>
</dbReference>
<evidence type="ECO:0000313" key="6">
    <source>
        <dbReference type="Proteomes" id="UP000282674"/>
    </source>
</evidence>
<dbReference type="SUPFAM" id="SSF53187">
    <property type="entry name" value="Zn-dependent exopeptidases"/>
    <property type="match status" value="1"/>
</dbReference>
<dbReference type="GO" id="GO:0006508">
    <property type="term" value="P:proteolysis"/>
    <property type="evidence" value="ECO:0007669"/>
    <property type="project" value="UniProtKB-KW"/>
</dbReference>
<organism evidence="5 6">
    <name type="scientific">Actinomadura harenae</name>
    <dbReference type="NCBI Taxonomy" id="2483351"/>
    <lineage>
        <taxon>Bacteria</taxon>
        <taxon>Bacillati</taxon>
        <taxon>Actinomycetota</taxon>
        <taxon>Actinomycetes</taxon>
        <taxon>Streptosporangiales</taxon>
        <taxon>Thermomonosporaceae</taxon>
        <taxon>Actinomadura</taxon>
    </lineage>
</organism>
<reference evidence="5 6" key="1">
    <citation type="submission" date="2018-10" db="EMBL/GenBank/DDBJ databases">
        <title>Isolation from soil.</title>
        <authorList>
            <person name="Hu J."/>
        </authorList>
    </citation>
    <scope>NUCLEOTIDE SEQUENCE [LARGE SCALE GENOMIC DNA]</scope>
    <source>
        <strain evidence="5 6">NEAU-Ht49</strain>
    </source>
</reference>
<proteinExistence type="predicted"/>
<dbReference type="PANTHER" id="PTHR43270">
    <property type="entry name" value="BETA-ALA-HIS DIPEPTIDASE"/>
    <property type="match status" value="1"/>
</dbReference>
<dbReference type="Pfam" id="PF07687">
    <property type="entry name" value="M20_dimer"/>
    <property type="match status" value="1"/>
</dbReference>
<gene>
    <name evidence="5" type="ORF">EBO15_07145</name>
</gene>
<dbReference type="Gene3D" id="3.40.630.10">
    <property type="entry name" value="Zn peptidases"/>
    <property type="match status" value="1"/>
</dbReference>
<keyword evidence="6" id="KW-1185">Reference proteome</keyword>
<evidence type="ECO:0000256" key="1">
    <source>
        <dbReference type="ARBA" id="ARBA00022670"/>
    </source>
</evidence>
<keyword evidence="2" id="KW-0479">Metal-binding</keyword>
<sequence>MATGRSPSSRPPGTVGVRGWVVRDVEDDWNTQNIAARARALTPDLVGELERLAAVPSIAFPGFPPHEVIRAHDHVVRMLTEAGVRDVGAIRLPDTPPVITGSIPAPEGAPTVLLYAHYDVQPPGDEALWRTPPFAPAPFDEDGEKGIRARGIADDKSNILAHVGAIRAWNGRPPVGIKIVIEGAEEWGSPLDEYPARRPGEFQADAMAVADMGNIRAGQPTLTVGLRGVADVIVEVRTLEGAKHSGNFGGPAPDAMLALVRALSSLHDDNGDVAVAGLRREPWTGATYTDVEFGEAVGAEPGMPLLGTGTLGERLWSGPAITVTGIDAIPVDKAAGACVPHARAKINLRIHPAQPAREAREALIRHLEAQRPFGIPLTVSVAGEAGDGYRAETGGPAMEAMTAAMRAAYGTDPVQMAAGGAIPLVSALHRAVPKAEILLFGAQDGKCNLHAPNERVLVSELENTVVAEALFFAEFAARWSPAGEMS</sequence>
<dbReference type="GO" id="GO:0008233">
    <property type="term" value="F:peptidase activity"/>
    <property type="evidence" value="ECO:0007669"/>
    <property type="project" value="UniProtKB-KW"/>
</dbReference>
<evidence type="ECO:0000259" key="4">
    <source>
        <dbReference type="Pfam" id="PF07687"/>
    </source>
</evidence>
<dbReference type="Gene3D" id="3.30.70.360">
    <property type="match status" value="1"/>
</dbReference>
<dbReference type="GO" id="GO:0046872">
    <property type="term" value="F:metal ion binding"/>
    <property type="evidence" value="ECO:0007669"/>
    <property type="project" value="UniProtKB-KW"/>
</dbReference>
<dbReference type="PANTHER" id="PTHR43270:SF12">
    <property type="entry name" value="SUCCINYL-DIAMINOPIMELATE DESUCCINYLASE"/>
    <property type="match status" value="1"/>
</dbReference>
<dbReference type="NCBIfam" id="NF005914">
    <property type="entry name" value="PRK07907.1"/>
    <property type="match status" value="1"/>
</dbReference>
<keyword evidence="1" id="KW-0645">Protease</keyword>
<dbReference type="Proteomes" id="UP000282674">
    <property type="component" value="Unassembled WGS sequence"/>
</dbReference>
<dbReference type="Pfam" id="PF01546">
    <property type="entry name" value="Peptidase_M20"/>
    <property type="match status" value="1"/>
</dbReference>
<keyword evidence="3" id="KW-0378">Hydrolase</keyword>
<comment type="caution">
    <text evidence="5">The sequence shown here is derived from an EMBL/GenBank/DDBJ whole genome shotgun (WGS) entry which is preliminary data.</text>
</comment>
<accession>A0A3M2MAA1</accession>
<name>A0A3M2MAA1_9ACTN</name>
<feature type="domain" description="Peptidase M20 dimerisation" evidence="4">
    <location>
        <begin position="225"/>
        <end position="370"/>
    </location>
</feature>
<dbReference type="InterPro" id="IPR002933">
    <property type="entry name" value="Peptidase_M20"/>
</dbReference>
<evidence type="ECO:0000313" key="5">
    <source>
        <dbReference type="EMBL" id="RMI46412.1"/>
    </source>
</evidence>
<dbReference type="InterPro" id="IPR011650">
    <property type="entry name" value="Peptidase_M20_dimer"/>
</dbReference>
<dbReference type="OrthoDB" id="9761532at2"/>
<protein>
    <submittedName>
        <fullName evidence="5">Dipeptidase</fullName>
    </submittedName>
</protein>